<dbReference type="OrthoDB" id="9923450at2"/>
<sequence>MSPSILPLIFVLWSLFTNPPTPHKRFKSLTKVDLPQDLKNLNHHFSGGGIADYFDTYYFETSPEKIDKLILQLQVTLDEHYEGKLSHSIVPVLKGSPNYKEWSDAMQYKNNEGTWFYSLITNNNKTQVYVVVGCI</sequence>
<dbReference type="eggNOG" id="ENOG502ZW1P">
    <property type="taxonomic scope" value="Bacteria"/>
</dbReference>
<name>A6DIT7_9BACT</name>
<dbReference type="RefSeq" id="WP_007277815.1">
    <property type="nucleotide sequence ID" value="NZ_ABCK01000005.1"/>
</dbReference>
<evidence type="ECO:0000313" key="1">
    <source>
        <dbReference type="EMBL" id="EDM28373.1"/>
    </source>
</evidence>
<gene>
    <name evidence="1" type="ORF">LNTAR_10671</name>
</gene>
<dbReference type="STRING" id="313628.LNTAR_10671"/>
<dbReference type="EMBL" id="ABCK01000005">
    <property type="protein sequence ID" value="EDM28373.1"/>
    <property type="molecule type" value="Genomic_DNA"/>
</dbReference>
<keyword evidence="2" id="KW-1185">Reference proteome</keyword>
<proteinExistence type="predicted"/>
<reference evidence="1 2" key="1">
    <citation type="journal article" date="2010" name="J. Bacteriol.">
        <title>Genome sequence of Lentisphaera araneosa HTCC2155T, the type species of the order Lentisphaerales in the phylum Lentisphaerae.</title>
        <authorList>
            <person name="Thrash J.C."/>
            <person name="Cho J.C."/>
            <person name="Vergin K.L."/>
            <person name="Morris R.M."/>
            <person name="Giovannoni S.J."/>
        </authorList>
    </citation>
    <scope>NUCLEOTIDE SEQUENCE [LARGE SCALE GENOMIC DNA]</scope>
    <source>
        <strain evidence="1 2">HTCC2155</strain>
    </source>
</reference>
<accession>A6DIT7</accession>
<evidence type="ECO:0000313" key="2">
    <source>
        <dbReference type="Proteomes" id="UP000004947"/>
    </source>
</evidence>
<organism evidence="1 2">
    <name type="scientific">Lentisphaera araneosa HTCC2155</name>
    <dbReference type="NCBI Taxonomy" id="313628"/>
    <lineage>
        <taxon>Bacteria</taxon>
        <taxon>Pseudomonadati</taxon>
        <taxon>Lentisphaerota</taxon>
        <taxon>Lentisphaeria</taxon>
        <taxon>Lentisphaerales</taxon>
        <taxon>Lentisphaeraceae</taxon>
        <taxon>Lentisphaera</taxon>
    </lineage>
</organism>
<comment type="caution">
    <text evidence="1">The sequence shown here is derived from an EMBL/GenBank/DDBJ whole genome shotgun (WGS) entry which is preliminary data.</text>
</comment>
<protein>
    <submittedName>
        <fullName evidence="1">Uncharacterized protein</fullName>
    </submittedName>
</protein>
<dbReference type="AlphaFoldDB" id="A6DIT7"/>
<dbReference type="Proteomes" id="UP000004947">
    <property type="component" value="Unassembled WGS sequence"/>
</dbReference>